<name>A0A9P5C408_9PLEO</name>
<dbReference type="EMBL" id="SWKV01000009">
    <property type="protein sequence ID" value="KAF3044300.1"/>
    <property type="molecule type" value="Genomic_DNA"/>
</dbReference>
<feature type="region of interest" description="Disordered" evidence="1">
    <location>
        <begin position="93"/>
        <end position="115"/>
    </location>
</feature>
<evidence type="ECO:0000256" key="2">
    <source>
        <dbReference type="SAM" id="SignalP"/>
    </source>
</evidence>
<feature type="signal peptide" evidence="2">
    <location>
        <begin position="1"/>
        <end position="18"/>
    </location>
</feature>
<proteinExistence type="predicted"/>
<evidence type="ECO:0000256" key="1">
    <source>
        <dbReference type="SAM" id="MobiDB-lite"/>
    </source>
</evidence>
<evidence type="ECO:0000313" key="3">
    <source>
        <dbReference type="EMBL" id="KAF3044300.1"/>
    </source>
</evidence>
<organism evidence="3 4">
    <name type="scientific">Didymella heteroderae</name>
    <dbReference type="NCBI Taxonomy" id="1769908"/>
    <lineage>
        <taxon>Eukaryota</taxon>
        <taxon>Fungi</taxon>
        <taxon>Dikarya</taxon>
        <taxon>Ascomycota</taxon>
        <taxon>Pezizomycotina</taxon>
        <taxon>Dothideomycetes</taxon>
        <taxon>Pleosporomycetidae</taxon>
        <taxon>Pleosporales</taxon>
        <taxon>Pleosporineae</taxon>
        <taxon>Didymellaceae</taxon>
        <taxon>Didymella</taxon>
    </lineage>
</organism>
<feature type="chain" id="PRO_5040392366" evidence="2">
    <location>
        <begin position="19"/>
        <end position="186"/>
    </location>
</feature>
<reference evidence="3" key="1">
    <citation type="submission" date="2019-04" db="EMBL/GenBank/DDBJ databases">
        <title>Sequencing of skin fungus with MAO and IRED activity.</title>
        <authorList>
            <person name="Marsaioli A.J."/>
            <person name="Bonatto J.M.C."/>
            <person name="Reis Junior O."/>
        </authorList>
    </citation>
    <scope>NUCLEOTIDE SEQUENCE</scope>
    <source>
        <strain evidence="3">28M1</strain>
    </source>
</reference>
<evidence type="ECO:0000313" key="4">
    <source>
        <dbReference type="Proteomes" id="UP000758155"/>
    </source>
</evidence>
<comment type="caution">
    <text evidence="3">The sequence shown here is derived from an EMBL/GenBank/DDBJ whole genome shotgun (WGS) entry which is preliminary data.</text>
</comment>
<gene>
    <name evidence="3" type="ORF">E8E12_006486</name>
</gene>
<feature type="region of interest" description="Disordered" evidence="1">
    <location>
        <begin position="165"/>
        <end position="186"/>
    </location>
</feature>
<accession>A0A9P5C408</accession>
<protein>
    <submittedName>
        <fullName evidence="3">Uncharacterized protein</fullName>
    </submittedName>
</protein>
<dbReference type="Proteomes" id="UP000758155">
    <property type="component" value="Unassembled WGS sequence"/>
</dbReference>
<sequence>MHGRNLLLVAALGLPVISAPIPTAQVPSQSAAIINRRDVAVPSHIFRSLSIREPTAIATPEASVINEIEPSGDLEERGLNRGGGPKRDVAVEALDERGLNRGGGPKRGLNRRSGLKKDVGIDNLDERGLNRGGGPKRDVIAEALDERGLNRGGGPKRDVTVELFAERGLNRGGGPKRGLNRGGGPR</sequence>
<dbReference type="AlphaFoldDB" id="A0A9P5C408"/>
<keyword evidence="4" id="KW-1185">Reference proteome</keyword>
<keyword evidence="2" id="KW-0732">Signal</keyword>
<feature type="compositionally biased region" description="Gly residues" evidence="1">
    <location>
        <begin position="170"/>
        <end position="186"/>
    </location>
</feature>
<dbReference type="OrthoDB" id="3800470at2759"/>